<feature type="compositionally biased region" description="Polar residues" evidence="1">
    <location>
        <begin position="1"/>
        <end position="25"/>
    </location>
</feature>
<name>A0A102KVZ0_9BURK</name>
<sequence>MYRHVSSGNATPDTSTAASNVQAETIDQPRAMTAKQATKESKHPFLDAIVLTVMLACCVYLVVALCKRVRRAWLVRKARYASHTNYRL</sequence>
<organism evidence="3 4">
    <name type="scientific">Burkholderia ubonensis</name>
    <dbReference type="NCBI Taxonomy" id="101571"/>
    <lineage>
        <taxon>Bacteria</taxon>
        <taxon>Pseudomonadati</taxon>
        <taxon>Pseudomonadota</taxon>
        <taxon>Betaproteobacteria</taxon>
        <taxon>Burkholderiales</taxon>
        <taxon>Burkholderiaceae</taxon>
        <taxon>Burkholderia</taxon>
        <taxon>Burkholderia cepacia complex</taxon>
    </lineage>
</organism>
<evidence type="ECO:0000313" key="3">
    <source>
        <dbReference type="EMBL" id="KUZ82071.1"/>
    </source>
</evidence>
<keyword evidence="2" id="KW-1133">Transmembrane helix</keyword>
<gene>
    <name evidence="3" type="ORF">WI38_32195</name>
</gene>
<dbReference type="AlphaFoldDB" id="A0A102KVZ0"/>
<dbReference type="EMBL" id="LOTN01000071">
    <property type="protein sequence ID" value="KUZ82071.1"/>
    <property type="molecule type" value="Genomic_DNA"/>
</dbReference>
<evidence type="ECO:0000313" key="4">
    <source>
        <dbReference type="Proteomes" id="UP000065521"/>
    </source>
</evidence>
<proteinExistence type="predicted"/>
<feature type="transmembrane region" description="Helical" evidence="2">
    <location>
        <begin position="45"/>
        <end position="66"/>
    </location>
</feature>
<evidence type="ECO:0000256" key="1">
    <source>
        <dbReference type="SAM" id="MobiDB-lite"/>
    </source>
</evidence>
<dbReference type="Proteomes" id="UP000065521">
    <property type="component" value="Unassembled WGS sequence"/>
</dbReference>
<evidence type="ECO:0000256" key="2">
    <source>
        <dbReference type="SAM" id="Phobius"/>
    </source>
</evidence>
<protein>
    <submittedName>
        <fullName evidence="3">Uncharacterized protein</fullName>
    </submittedName>
</protein>
<accession>A0A102KVZ0</accession>
<feature type="region of interest" description="Disordered" evidence="1">
    <location>
        <begin position="1"/>
        <end position="37"/>
    </location>
</feature>
<keyword evidence="2" id="KW-0472">Membrane</keyword>
<comment type="caution">
    <text evidence="3">The sequence shown here is derived from an EMBL/GenBank/DDBJ whole genome shotgun (WGS) entry which is preliminary data.</text>
</comment>
<keyword evidence="2" id="KW-0812">Transmembrane</keyword>
<reference evidence="3 4" key="1">
    <citation type="submission" date="2015-11" db="EMBL/GenBank/DDBJ databases">
        <title>Expanding the genomic diversity of Burkholderia species for the development of highly accurate diagnostics.</title>
        <authorList>
            <person name="Sahl J."/>
            <person name="Keim P."/>
            <person name="Wagner D."/>
        </authorList>
    </citation>
    <scope>NUCLEOTIDE SEQUENCE [LARGE SCALE GENOMIC DNA]</scope>
    <source>
        <strain evidence="3 4">RF32-BP4</strain>
    </source>
</reference>